<dbReference type="AlphaFoldDB" id="A0AAN7L1Y1"/>
<dbReference type="EMBL" id="JAXQNO010000019">
    <property type="protein sequence ID" value="KAK4774653.1"/>
    <property type="molecule type" value="Genomic_DNA"/>
</dbReference>
<comment type="caution">
    <text evidence="2">The sequence shown here is derived from an EMBL/GenBank/DDBJ whole genome shotgun (WGS) entry which is preliminary data.</text>
</comment>
<accession>A0AAN7L1Y1</accession>
<evidence type="ECO:0000313" key="3">
    <source>
        <dbReference type="Proteomes" id="UP001346149"/>
    </source>
</evidence>
<name>A0AAN7L1Y1_TRANT</name>
<gene>
    <name evidence="2" type="ORF">SAY86_009588</name>
</gene>
<reference evidence="2 3" key="1">
    <citation type="journal article" date="2023" name="Hortic Res">
        <title>Pangenome of water caltrop reveals structural variations and asymmetric subgenome divergence after allopolyploidization.</title>
        <authorList>
            <person name="Zhang X."/>
            <person name="Chen Y."/>
            <person name="Wang L."/>
            <person name="Yuan Y."/>
            <person name="Fang M."/>
            <person name="Shi L."/>
            <person name="Lu R."/>
            <person name="Comes H.P."/>
            <person name="Ma Y."/>
            <person name="Chen Y."/>
            <person name="Huang G."/>
            <person name="Zhou Y."/>
            <person name="Zheng Z."/>
            <person name="Qiu Y."/>
        </authorList>
    </citation>
    <scope>NUCLEOTIDE SEQUENCE [LARGE SCALE GENOMIC DNA]</scope>
    <source>
        <strain evidence="2">F231</strain>
    </source>
</reference>
<dbReference type="Proteomes" id="UP001346149">
    <property type="component" value="Unassembled WGS sequence"/>
</dbReference>
<organism evidence="2 3">
    <name type="scientific">Trapa natans</name>
    <name type="common">Water chestnut</name>
    <dbReference type="NCBI Taxonomy" id="22666"/>
    <lineage>
        <taxon>Eukaryota</taxon>
        <taxon>Viridiplantae</taxon>
        <taxon>Streptophyta</taxon>
        <taxon>Embryophyta</taxon>
        <taxon>Tracheophyta</taxon>
        <taxon>Spermatophyta</taxon>
        <taxon>Magnoliopsida</taxon>
        <taxon>eudicotyledons</taxon>
        <taxon>Gunneridae</taxon>
        <taxon>Pentapetalae</taxon>
        <taxon>rosids</taxon>
        <taxon>malvids</taxon>
        <taxon>Myrtales</taxon>
        <taxon>Lythraceae</taxon>
        <taxon>Trapa</taxon>
    </lineage>
</organism>
<evidence type="ECO:0000256" key="1">
    <source>
        <dbReference type="SAM" id="MobiDB-lite"/>
    </source>
</evidence>
<feature type="region of interest" description="Disordered" evidence="1">
    <location>
        <begin position="1"/>
        <end position="58"/>
    </location>
</feature>
<sequence>MSCPFQPNGKELMLNTSQNDSSGTSSAAQEKKSLNKQATRHQVGTAFRNSLGRKEAEHKAYKKKKNSLVIEASSALNSLLAKHYSFFYCRLAFLVRLHFA</sequence>
<protein>
    <submittedName>
        <fullName evidence="2">Uncharacterized protein</fullName>
    </submittedName>
</protein>
<keyword evidence="3" id="KW-1185">Reference proteome</keyword>
<evidence type="ECO:0000313" key="2">
    <source>
        <dbReference type="EMBL" id="KAK4774653.1"/>
    </source>
</evidence>
<feature type="compositionally biased region" description="Polar residues" evidence="1">
    <location>
        <begin position="14"/>
        <end position="28"/>
    </location>
</feature>
<proteinExistence type="predicted"/>